<sequence length="164" mass="17769">MGICSSCDASNVATAKLILLDGRLQEFPYPVKASYVLVGDRTSFICNSDEMEFDDVVSAVEELQLGGLYFTLPVSKMSRRLQAEEMAMLAAKASLALTKRCRGGDGGRCRCRKKGANLPVVVRDRERDRAAEVGRRKTVGVPGGGVGGRGGRRKFEDRLGVIPE</sequence>
<dbReference type="Proteomes" id="UP001057402">
    <property type="component" value="Chromosome 3"/>
</dbReference>
<protein>
    <submittedName>
        <fullName evidence="1">Uncharacterized protein</fullName>
    </submittedName>
</protein>
<accession>A0ACB9RRN1</accession>
<organism evidence="1 2">
    <name type="scientific">Melastoma candidum</name>
    <dbReference type="NCBI Taxonomy" id="119954"/>
    <lineage>
        <taxon>Eukaryota</taxon>
        <taxon>Viridiplantae</taxon>
        <taxon>Streptophyta</taxon>
        <taxon>Embryophyta</taxon>
        <taxon>Tracheophyta</taxon>
        <taxon>Spermatophyta</taxon>
        <taxon>Magnoliopsida</taxon>
        <taxon>eudicotyledons</taxon>
        <taxon>Gunneridae</taxon>
        <taxon>Pentapetalae</taxon>
        <taxon>rosids</taxon>
        <taxon>malvids</taxon>
        <taxon>Myrtales</taxon>
        <taxon>Melastomataceae</taxon>
        <taxon>Melastomatoideae</taxon>
        <taxon>Melastomateae</taxon>
        <taxon>Melastoma</taxon>
    </lineage>
</organism>
<keyword evidence="2" id="KW-1185">Reference proteome</keyword>
<evidence type="ECO:0000313" key="2">
    <source>
        <dbReference type="Proteomes" id="UP001057402"/>
    </source>
</evidence>
<proteinExistence type="predicted"/>
<name>A0ACB9RRN1_9MYRT</name>
<dbReference type="EMBL" id="CM042882">
    <property type="protein sequence ID" value="KAI4381673.1"/>
    <property type="molecule type" value="Genomic_DNA"/>
</dbReference>
<comment type="caution">
    <text evidence="1">The sequence shown here is derived from an EMBL/GenBank/DDBJ whole genome shotgun (WGS) entry which is preliminary data.</text>
</comment>
<reference evidence="2" key="1">
    <citation type="journal article" date="2023" name="Front. Plant Sci.">
        <title>Chromosomal-level genome assembly of Melastoma candidum provides insights into trichome evolution.</title>
        <authorList>
            <person name="Zhong Y."/>
            <person name="Wu W."/>
            <person name="Sun C."/>
            <person name="Zou P."/>
            <person name="Liu Y."/>
            <person name="Dai S."/>
            <person name="Zhou R."/>
        </authorList>
    </citation>
    <scope>NUCLEOTIDE SEQUENCE [LARGE SCALE GENOMIC DNA]</scope>
</reference>
<gene>
    <name evidence="1" type="ORF">MLD38_007728</name>
</gene>
<evidence type="ECO:0000313" key="1">
    <source>
        <dbReference type="EMBL" id="KAI4381673.1"/>
    </source>
</evidence>